<proteinExistence type="predicted"/>
<reference evidence="3" key="1">
    <citation type="journal article" date="2014" name="Int. J. Syst. Evol. Microbiol.">
        <title>Complete genome sequence of Corynebacterium casei LMG S-19264T (=DSM 44701T), isolated from a smear-ripened cheese.</title>
        <authorList>
            <consortium name="US DOE Joint Genome Institute (JGI-PGF)"/>
            <person name="Walter F."/>
            <person name="Albersmeier A."/>
            <person name="Kalinowski J."/>
            <person name="Ruckert C."/>
        </authorList>
    </citation>
    <scope>NUCLEOTIDE SEQUENCE</scope>
    <source>
        <strain evidence="3">JCM 4518</strain>
    </source>
</reference>
<feature type="chain" id="PRO_5038954311" description="Excalibur calcium-binding domain-containing protein" evidence="2">
    <location>
        <begin position="27"/>
        <end position="226"/>
    </location>
</feature>
<dbReference type="AlphaFoldDB" id="A0A918SV12"/>
<protein>
    <recommendedName>
        <fullName evidence="5">Excalibur calcium-binding domain-containing protein</fullName>
    </recommendedName>
</protein>
<evidence type="ECO:0000313" key="4">
    <source>
        <dbReference type="Proteomes" id="UP000644020"/>
    </source>
</evidence>
<dbReference type="Proteomes" id="UP000644020">
    <property type="component" value="Unassembled WGS sequence"/>
</dbReference>
<dbReference type="EMBL" id="BMUL01000003">
    <property type="protein sequence ID" value="GHA72316.1"/>
    <property type="molecule type" value="Genomic_DNA"/>
</dbReference>
<organism evidence="3 4">
    <name type="scientific">Streptomyces termitum</name>
    <dbReference type="NCBI Taxonomy" id="67368"/>
    <lineage>
        <taxon>Bacteria</taxon>
        <taxon>Bacillati</taxon>
        <taxon>Actinomycetota</taxon>
        <taxon>Actinomycetes</taxon>
        <taxon>Kitasatosporales</taxon>
        <taxon>Streptomycetaceae</taxon>
        <taxon>Streptomyces</taxon>
    </lineage>
</organism>
<feature type="compositionally biased region" description="Pro residues" evidence="1">
    <location>
        <begin position="56"/>
        <end position="68"/>
    </location>
</feature>
<evidence type="ECO:0008006" key="5">
    <source>
        <dbReference type="Google" id="ProtNLM"/>
    </source>
</evidence>
<evidence type="ECO:0000256" key="2">
    <source>
        <dbReference type="SAM" id="SignalP"/>
    </source>
</evidence>
<feature type="compositionally biased region" description="Low complexity" evidence="1">
    <location>
        <begin position="34"/>
        <end position="55"/>
    </location>
</feature>
<evidence type="ECO:0000256" key="1">
    <source>
        <dbReference type="SAM" id="MobiDB-lite"/>
    </source>
</evidence>
<name>A0A918SV12_9ACTN</name>
<reference evidence="3" key="2">
    <citation type="submission" date="2020-09" db="EMBL/GenBank/DDBJ databases">
        <authorList>
            <person name="Sun Q."/>
            <person name="Ohkuma M."/>
        </authorList>
    </citation>
    <scope>NUCLEOTIDE SEQUENCE</scope>
    <source>
        <strain evidence="3">JCM 4518</strain>
    </source>
</reference>
<dbReference type="RefSeq" id="WP_189975606.1">
    <property type="nucleotide sequence ID" value="NZ_BMUL01000003.1"/>
</dbReference>
<feature type="signal peptide" evidence="2">
    <location>
        <begin position="1"/>
        <end position="26"/>
    </location>
</feature>
<accession>A0A918SV12</accession>
<dbReference type="PROSITE" id="PS51257">
    <property type="entry name" value="PROKAR_LIPOPROTEIN"/>
    <property type="match status" value="1"/>
</dbReference>
<keyword evidence="4" id="KW-1185">Reference proteome</keyword>
<evidence type="ECO:0000313" key="3">
    <source>
        <dbReference type="EMBL" id="GHA72316.1"/>
    </source>
</evidence>
<sequence>MRRILSAGCASLLALTLAGVSGCGSSGEEKKVETGSTVTRTRTVTAEPTPTSTFTPTPPSIPPKPTATPPADAASTVEAYFAAVNARDYRRAWDLGGKNLGGSYESFQAGFADTVQDTVRIVDVQDGAVTVTLDALQADGTVRSFEGTYEVRNGVIVGADVRPVASPTPESAAPTVPEDTNRSYPPGPPAGVPDVDCSDLPGPVWVGPSDPHRLDLDGDGIGCELD</sequence>
<comment type="caution">
    <text evidence="3">The sequence shown here is derived from an EMBL/GenBank/DDBJ whole genome shotgun (WGS) entry which is preliminary data.</text>
</comment>
<feature type="region of interest" description="Disordered" evidence="1">
    <location>
        <begin position="22"/>
        <end position="71"/>
    </location>
</feature>
<feature type="region of interest" description="Disordered" evidence="1">
    <location>
        <begin position="162"/>
        <end position="200"/>
    </location>
</feature>
<gene>
    <name evidence="3" type="ORF">GCM10010305_13210</name>
</gene>
<keyword evidence="2" id="KW-0732">Signal</keyword>